<dbReference type="Proteomes" id="UP000279236">
    <property type="component" value="Unassembled WGS sequence"/>
</dbReference>
<proteinExistence type="predicted"/>
<feature type="compositionally biased region" description="Basic residues" evidence="1">
    <location>
        <begin position="279"/>
        <end position="292"/>
    </location>
</feature>
<evidence type="ECO:0000313" key="2">
    <source>
        <dbReference type="EMBL" id="RSH79205.1"/>
    </source>
</evidence>
<evidence type="ECO:0000313" key="3">
    <source>
        <dbReference type="Proteomes" id="UP000279236"/>
    </source>
</evidence>
<dbReference type="RefSeq" id="XP_028474352.1">
    <property type="nucleotide sequence ID" value="XM_028617045.1"/>
</dbReference>
<dbReference type="EMBL" id="RSCE01000010">
    <property type="protein sequence ID" value="RSH79205.1"/>
    <property type="molecule type" value="Genomic_DNA"/>
</dbReference>
<accession>A0A427XJX9</accession>
<dbReference type="GeneID" id="39585787"/>
<reference evidence="2 3" key="1">
    <citation type="submission" date="2018-11" db="EMBL/GenBank/DDBJ databases">
        <title>Genome sequence of Apiotrichum porosum DSM 27194.</title>
        <authorList>
            <person name="Aliyu H."/>
            <person name="Gorte O."/>
            <person name="Ochsenreither K."/>
        </authorList>
    </citation>
    <scope>NUCLEOTIDE SEQUENCE [LARGE SCALE GENOMIC DNA]</scope>
    <source>
        <strain evidence="2 3">DSM 27194</strain>
    </source>
</reference>
<sequence>MSPAMPKKRIPKNVADCERRPSISVTTPADQDYAIAMFDEAMEHMNKNNIFPEGVRSVASFDDWRRIHGTFPVEVSKQYLNYFASTSRDALGNLSHVNVVIGLWHAFCAAWKRISGKKLPNYILNDGIDWCNSIQGVIQLPNHSPQRAYMHREALQALSFEIWKEKYPLSLRERVSMTTFLALGIETGVKGGSILMPKASYIKQLQLQAQGQSILGRIDRQASRHLTIGSCYGNFVIHVIKRLPINGMLGPNLLVGYYTPTWAKERTGKPAISKDEANRRRKLKRSRRPKSHVIGHQPVLSQDALVLVLISLVLDGGLTVEQLDEVLHPRFVGDKTWVTFEVPEAYRSLPVFLQTDGKPISTPWMTRRLEKMSLELGFQRLTTAMRFRHAHAQPFKSHKVAVNDIPHLVNLLKEARGRGNDVASIEECGYIQPEDQTIAEALEALKEWTLVDLSTPTNLNNEQIDNVRQATAARNAQLEAARQDPTATDEVVRDFEWIYHAASRQAFRAVLLQSREEYFKARPDDWKTTRVTDVDDPSQAYGKWDEWRLALTGLSSDASALLKLLQLAQRARNFDAPQVNPFYDLFDDSSDRRYECGYIWDSDPEADDDVETEGESETDGE</sequence>
<name>A0A427XJX9_9TREE</name>
<feature type="region of interest" description="Disordered" evidence="1">
    <location>
        <begin position="599"/>
        <end position="621"/>
    </location>
</feature>
<feature type="compositionally biased region" description="Basic and acidic residues" evidence="1">
    <location>
        <begin position="269"/>
        <end position="278"/>
    </location>
</feature>
<feature type="compositionally biased region" description="Acidic residues" evidence="1">
    <location>
        <begin position="602"/>
        <end position="621"/>
    </location>
</feature>
<protein>
    <submittedName>
        <fullName evidence="2">Uncharacterized protein</fullName>
    </submittedName>
</protein>
<keyword evidence="3" id="KW-1185">Reference proteome</keyword>
<dbReference type="AlphaFoldDB" id="A0A427XJX9"/>
<feature type="region of interest" description="Disordered" evidence="1">
    <location>
        <begin position="269"/>
        <end position="292"/>
    </location>
</feature>
<evidence type="ECO:0000256" key="1">
    <source>
        <dbReference type="SAM" id="MobiDB-lite"/>
    </source>
</evidence>
<organism evidence="2 3">
    <name type="scientific">Apiotrichum porosum</name>
    <dbReference type="NCBI Taxonomy" id="105984"/>
    <lineage>
        <taxon>Eukaryota</taxon>
        <taxon>Fungi</taxon>
        <taxon>Dikarya</taxon>
        <taxon>Basidiomycota</taxon>
        <taxon>Agaricomycotina</taxon>
        <taxon>Tremellomycetes</taxon>
        <taxon>Trichosporonales</taxon>
        <taxon>Trichosporonaceae</taxon>
        <taxon>Apiotrichum</taxon>
    </lineage>
</organism>
<gene>
    <name evidence="2" type="ORF">EHS24_001244</name>
</gene>
<comment type="caution">
    <text evidence="2">The sequence shown here is derived from an EMBL/GenBank/DDBJ whole genome shotgun (WGS) entry which is preliminary data.</text>
</comment>